<feature type="compositionally biased region" description="Low complexity" evidence="12">
    <location>
        <begin position="1"/>
        <end position="14"/>
    </location>
</feature>
<organism evidence="13 14">
    <name type="scientific">Saguinus oedipus</name>
    <name type="common">Cotton-top tamarin</name>
    <name type="synonym">Oedipomidas oedipus</name>
    <dbReference type="NCBI Taxonomy" id="9490"/>
    <lineage>
        <taxon>Eukaryota</taxon>
        <taxon>Metazoa</taxon>
        <taxon>Chordata</taxon>
        <taxon>Craniata</taxon>
        <taxon>Vertebrata</taxon>
        <taxon>Euteleostomi</taxon>
        <taxon>Mammalia</taxon>
        <taxon>Eutheria</taxon>
        <taxon>Euarchontoglires</taxon>
        <taxon>Primates</taxon>
        <taxon>Haplorrhini</taxon>
        <taxon>Platyrrhini</taxon>
        <taxon>Cebidae</taxon>
        <taxon>Callitrichinae</taxon>
        <taxon>Saguinus</taxon>
    </lineage>
</organism>
<keyword evidence="8" id="KW-0445">Lipid transport</keyword>
<dbReference type="InterPro" id="IPR039672">
    <property type="entry name" value="MFS_2"/>
</dbReference>
<dbReference type="Proteomes" id="UP001266305">
    <property type="component" value="Unassembled WGS sequence"/>
</dbReference>
<evidence type="ECO:0000256" key="12">
    <source>
        <dbReference type="SAM" id="MobiDB-lite"/>
    </source>
</evidence>
<keyword evidence="10" id="KW-1015">Disulfide bond</keyword>
<gene>
    <name evidence="13" type="primary">MFSD2A_1</name>
    <name evidence="13" type="ORF">P7K49_016044</name>
</gene>
<comment type="similarity">
    <text evidence="2">Belongs to the major facilitator superfamily.</text>
</comment>
<keyword evidence="14" id="KW-1185">Reference proteome</keyword>
<comment type="subcellular location">
    <subcellularLocation>
        <location evidence="1">Cell membrane</location>
        <topology evidence="1">Multi-pass membrane protein</topology>
    </subcellularLocation>
</comment>
<reference evidence="13 14" key="1">
    <citation type="submission" date="2023-05" db="EMBL/GenBank/DDBJ databases">
        <title>B98-5 Cell Line De Novo Hybrid Assembly: An Optical Mapping Approach.</title>
        <authorList>
            <person name="Kananen K."/>
            <person name="Auerbach J.A."/>
            <person name="Kautto E."/>
            <person name="Blachly J.S."/>
        </authorList>
    </citation>
    <scope>NUCLEOTIDE SEQUENCE [LARGE SCALE GENOMIC DNA]</scope>
    <source>
        <strain evidence="13">B95-8</strain>
        <tissue evidence="13">Cell line</tissue>
    </source>
</reference>
<keyword evidence="6" id="KW-0769">Symport</keyword>
<dbReference type="PANTHER" id="PTHR11328">
    <property type="entry name" value="MAJOR FACILITATOR SUPERFAMILY DOMAIN-CONTAINING PROTEIN"/>
    <property type="match status" value="1"/>
</dbReference>
<feature type="region of interest" description="Disordered" evidence="12">
    <location>
        <begin position="1"/>
        <end position="20"/>
    </location>
</feature>
<sequence length="118" mass="12582">MAKGEGAESGSAAGLLPTSILQASERPAQVKKEPKKKKQQLSVCNKLCYAVGGAPYQVTGCALGFFLQIYLLDVAQVGPFSASIILFVGRAWDAITDPLVGFCISKSSWTCLGRLMPW</sequence>
<evidence type="ECO:0000256" key="1">
    <source>
        <dbReference type="ARBA" id="ARBA00004651"/>
    </source>
</evidence>
<evidence type="ECO:0000256" key="6">
    <source>
        <dbReference type="ARBA" id="ARBA00022847"/>
    </source>
</evidence>
<comment type="caution">
    <text evidence="13">The sequence shown here is derived from an EMBL/GenBank/DDBJ whole genome shotgun (WGS) entry which is preliminary data.</text>
</comment>
<keyword evidence="9" id="KW-0472">Membrane</keyword>
<evidence type="ECO:0000256" key="2">
    <source>
        <dbReference type="ARBA" id="ARBA00008335"/>
    </source>
</evidence>
<keyword evidence="4" id="KW-1003">Cell membrane</keyword>
<evidence type="ECO:0000256" key="11">
    <source>
        <dbReference type="ARBA" id="ARBA00023180"/>
    </source>
</evidence>
<keyword evidence="7" id="KW-1133">Transmembrane helix</keyword>
<dbReference type="EMBL" id="JASSZA010000007">
    <property type="protein sequence ID" value="KAK2106530.1"/>
    <property type="molecule type" value="Genomic_DNA"/>
</dbReference>
<evidence type="ECO:0000256" key="5">
    <source>
        <dbReference type="ARBA" id="ARBA00022692"/>
    </source>
</evidence>
<evidence type="ECO:0000256" key="8">
    <source>
        <dbReference type="ARBA" id="ARBA00023055"/>
    </source>
</evidence>
<evidence type="ECO:0000256" key="9">
    <source>
        <dbReference type="ARBA" id="ARBA00023136"/>
    </source>
</evidence>
<evidence type="ECO:0000313" key="14">
    <source>
        <dbReference type="Proteomes" id="UP001266305"/>
    </source>
</evidence>
<keyword evidence="5" id="KW-0812">Transmembrane</keyword>
<evidence type="ECO:0000256" key="7">
    <source>
        <dbReference type="ARBA" id="ARBA00022989"/>
    </source>
</evidence>
<keyword evidence="11" id="KW-0325">Glycoprotein</keyword>
<dbReference type="Pfam" id="PF13347">
    <property type="entry name" value="MFS_2"/>
    <property type="match status" value="1"/>
</dbReference>
<proteinExistence type="inferred from homology"/>
<evidence type="ECO:0000256" key="10">
    <source>
        <dbReference type="ARBA" id="ARBA00023157"/>
    </source>
</evidence>
<dbReference type="PANTHER" id="PTHR11328:SF29">
    <property type="entry name" value="SODIUM-DEPENDENT LYSOPHOSPHATIDYLCHOLINE SYMPORTER 1"/>
    <property type="match status" value="1"/>
</dbReference>
<evidence type="ECO:0000256" key="4">
    <source>
        <dbReference type="ARBA" id="ARBA00022475"/>
    </source>
</evidence>
<accession>A0ABQ9VBS2</accession>
<evidence type="ECO:0000256" key="3">
    <source>
        <dbReference type="ARBA" id="ARBA00022448"/>
    </source>
</evidence>
<evidence type="ECO:0000313" key="13">
    <source>
        <dbReference type="EMBL" id="KAK2106530.1"/>
    </source>
</evidence>
<keyword evidence="3" id="KW-0813">Transport</keyword>
<name>A0ABQ9VBS2_SAGOE</name>
<protein>
    <submittedName>
        <fullName evidence="13">Sodium-dependent lysophosphatidylcholine symporter 1</fullName>
    </submittedName>
</protein>